<dbReference type="EMBL" id="BART01002256">
    <property type="protein sequence ID" value="GAG58834.1"/>
    <property type="molecule type" value="Genomic_DNA"/>
</dbReference>
<reference evidence="1" key="1">
    <citation type="journal article" date="2014" name="Front. Microbiol.">
        <title>High frequency of phylogenetically diverse reductive dehalogenase-homologous genes in deep subseafloor sedimentary metagenomes.</title>
        <authorList>
            <person name="Kawai M."/>
            <person name="Futagami T."/>
            <person name="Toyoda A."/>
            <person name="Takaki Y."/>
            <person name="Nishi S."/>
            <person name="Hori S."/>
            <person name="Arai W."/>
            <person name="Tsubouchi T."/>
            <person name="Morono Y."/>
            <person name="Uchiyama I."/>
            <person name="Ito T."/>
            <person name="Fujiyama A."/>
            <person name="Inagaki F."/>
            <person name="Takami H."/>
        </authorList>
    </citation>
    <scope>NUCLEOTIDE SEQUENCE</scope>
    <source>
        <strain evidence="1">Expedition CK06-06</strain>
    </source>
</reference>
<organism evidence="1">
    <name type="scientific">marine sediment metagenome</name>
    <dbReference type="NCBI Taxonomy" id="412755"/>
    <lineage>
        <taxon>unclassified sequences</taxon>
        <taxon>metagenomes</taxon>
        <taxon>ecological metagenomes</taxon>
    </lineage>
</organism>
<gene>
    <name evidence="1" type="ORF">S01H4_07049</name>
</gene>
<accession>X0YR70</accession>
<protein>
    <submittedName>
        <fullName evidence="1">Uncharacterized protein</fullName>
    </submittedName>
</protein>
<sequence length="50" mass="6061">MTPEIRKARKALHALHRCYFMYAMQIDDKDYITKMNAIFQLLERLEEENA</sequence>
<dbReference type="AlphaFoldDB" id="X0YR70"/>
<comment type="caution">
    <text evidence="1">The sequence shown here is derived from an EMBL/GenBank/DDBJ whole genome shotgun (WGS) entry which is preliminary data.</text>
</comment>
<name>X0YR70_9ZZZZ</name>
<evidence type="ECO:0000313" key="1">
    <source>
        <dbReference type="EMBL" id="GAG58834.1"/>
    </source>
</evidence>
<proteinExistence type="predicted"/>